<proteinExistence type="predicted"/>
<feature type="transmembrane region" description="Helical" evidence="1">
    <location>
        <begin position="6"/>
        <end position="27"/>
    </location>
</feature>
<gene>
    <name evidence="2" type="ORF">SAMN04490247_0311</name>
</gene>
<dbReference type="RefSeq" id="WP_093191220.1">
    <property type="nucleotide sequence ID" value="NZ_FNEV01000001.1"/>
</dbReference>
<protein>
    <recommendedName>
        <fullName evidence="4">DUF2768 domain-containing protein</fullName>
    </recommendedName>
</protein>
<dbReference type="InterPro" id="IPR020076">
    <property type="entry name" value="DUF2768"/>
</dbReference>
<name>A0A1G8Q0L5_9BACI</name>
<sequence length="65" mass="7021">MSLSLLKMWISFAGIILMFLAVGLILLSRHKLNGVFSVITAFLAYACMIVGGIIIMYIVLSGPTS</sequence>
<dbReference type="STRING" id="86666.SAMN04490247_0311"/>
<keyword evidence="1" id="KW-0812">Transmembrane</keyword>
<accession>A0A1G8Q0L5</accession>
<evidence type="ECO:0000313" key="3">
    <source>
        <dbReference type="Proteomes" id="UP000199225"/>
    </source>
</evidence>
<keyword evidence="1" id="KW-1133">Transmembrane helix</keyword>
<evidence type="ECO:0008006" key="4">
    <source>
        <dbReference type="Google" id="ProtNLM"/>
    </source>
</evidence>
<organism evidence="2 3">
    <name type="scientific">Salimicrobium halophilum</name>
    <dbReference type="NCBI Taxonomy" id="86666"/>
    <lineage>
        <taxon>Bacteria</taxon>
        <taxon>Bacillati</taxon>
        <taxon>Bacillota</taxon>
        <taxon>Bacilli</taxon>
        <taxon>Bacillales</taxon>
        <taxon>Bacillaceae</taxon>
        <taxon>Salimicrobium</taxon>
    </lineage>
</organism>
<dbReference type="EMBL" id="FNEV01000001">
    <property type="protein sequence ID" value="SDI98005.1"/>
    <property type="molecule type" value="Genomic_DNA"/>
</dbReference>
<evidence type="ECO:0000256" key="1">
    <source>
        <dbReference type="SAM" id="Phobius"/>
    </source>
</evidence>
<evidence type="ECO:0000313" key="2">
    <source>
        <dbReference type="EMBL" id="SDI98005.1"/>
    </source>
</evidence>
<keyword evidence="1" id="KW-0472">Membrane</keyword>
<feature type="transmembrane region" description="Helical" evidence="1">
    <location>
        <begin position="34"/>
        <end position="60"/>
    </location>
</feature>
<dbReference type="Pfam" id="PF10966">
    <property type="entry name" value="DUF2768"/>
    <property type="match status" value="1"/>
</dbReference>
<reference evidence="3" key="1">
    <citation type="submission" date="2016-10" db="EMBL/GenBank/DDBJ databases">
        <authorList>
            <person name="Varghese N."/>
            <person name="Submissions S."/>
        </authorList>
    </citation>
    <scope>NUCLEOTIDE SEQUENCE [LARGE SCALE GENOMIC DNA]</scope>
    <source>
        <strain evidence="3">DSM 4771</strain>
    </source>
</reference>
<dbReference type="AlphaFoldDB" id="A0A1G8Q0L5"/>
<dbReference type="Proteomes" id="UP000199225">
    <property type="component" value="Unassembled WGS sequence"/>
</dbReference>
<dbReference type="OrthoDB" id="2476435at2"/>
<keyword evidence="3" id="KW-1185">Reference proteome</keyword>